<dbReference type="EMBL" id="LXQA010173220">
    <property type="protein sequence ID" value="MCI29529.1"/>
    <property type="molecule type" value="Genomic_DNA"/>
</dbReference>
<proteinExistence type="predicted"/>
<evidence type="ECO:0000313" key="1">
    <source>
        <dbReference type="EMBL" id="MCI29529.1"/>
    </source>
</evidence>
<keyword evidence="2" id="KW-1185">Reference proteome</keyword>
<name>A0A392QZW1_9FABA</name>
<reference evidence="1 2" key="1">
    <citation type="journal article" date="2018" name="Front. Plant Sci.">
        <title>Red Clover (Trifolium pratense) and Zigzag Clover (T. medium) - A Picture of Genomic Similarities and Differences.</title>
        <authorList>
            <person name="Dluhosova J."/>
            <person name="Istvanek J."/>
            <person name="Nedelnik J."/>
            <person name="Repkova J."/>
        </authorList>
    </citation>
    <scope>NUCLEOTIDE SEQUENCE [LARGE SCALE GENOMIC DNA]</scope>
    <source>
        <strain evidence="2">cv. 10/8</strain>
        <tissue evidence="1">Leaf</tissue>
    </source>
</reference>
<feature type="non-terminal residue" evidence="1">
    <location>
        <position position="101"/>
    </location>
</feature>
<evidence type="ECO:0000313" key="2">
    <source>
        <dbReference type="Proteomes" id="UP000265520"/>
    </source>
</evidence>
<protein>
    <submittedName>
        <fullName evidence="1">CD2 antigen cytoplasmic tail-binding protein</fullName>
    </submittedName>
</protein>
<accession>A0A392QZW1</accession>
<comment type="caution">
    <text evidence="1">The sequence shown here is derived from an EMBL/GenBank/DDBJ whole genome shotgun (WGS) entry which is preliminary data.</text>
</comment>
<sequence>AKRARFTNGKKEKPVDVIVEKVIVEENVNDLSNPVVAAKERVKRRKLYKAKRLKGSGDREAKTSEEYEAKISGETEIVFDQLIEDAMKLMESGECSNSFSL</sequence>
<feature type="non-terminal residue" evidence="1">
    <location>
        <position position="1"/>
    </location>
</feature>
<organism evidence="1 2">
    <name type="scientific">Trifolium medium</name>
    <dbReference type="NCBI Taxonomy" id="97028"/>
    <lineage>
        <taxon>Eukaryota</taxon>
        <taxon>Viridiplantae</taxon>
        <taxon>Streptophyta</taxon>
        <taxon>Embryophyta</taxon>
        <taxon>Tracheophyta</taxon>
        <taxon>Spermatophyta</taxon>
        <taxon>Magnoliopsida</taxon>
        <taxon>eudicotyledons</taxon>
        <taxon>Gunneridae</taxon>
        <taxon>Pentapetalae</taxon>
        <taxon>rosids</taxon>
        <taxon>fabids</taxon>
        <taxon>Fabales</taxon>
        <taxon>Fabaceae</taxon>
        <taxon>Papilionoideae</taxon>
        <taxon>50 kb inversion clade</taxon>
        <taxon>NPAAA clade</taxon>
        <taxon>Hologalegina</taxon>
        <taxon>IRL clade</taxon>
        <taxon>Trifolieae</taxon>
        <taxon>Trifolium</taxon>
    </lineage>
</organism>
<dbReference type="AlphaFoldDB" id="A0A392QZW1"/>
<dbReference type="Proteomes" id="UP000265520">
    <property type="component" value="Unassembled WGS sequence"/>
</dbReference>